<dbReference type="Gene3D" id="3.40.30.10">
    <property type="entry name" value="Glutaredoxin"/>
    <property type="match status" value="1"/>
</dbReference>
<dbReference type="GO" id="GO:0046872">
    <property type="term" value="F:metal ion binding"/>
    <property type="evidence" value="ECO:0007669"/>
    <property type="project" value="UniProtKB-KW"/>
</dbReference>
<feature type="binding site" evidence="3">
    <location>
        <position position="167"/>
    </location>
    <ligand>
        <name>Cu cation</name>
        <dbReference type="ChEBI" id="CHEBI:23378"/>
    </ligand>
</feature>
<dbReference type="InterPro" id="IPR036249">
    <property type="entry name" value="Thioredoxin-like_sf"/>
</dbReference>
<keyword evidence="2 3" id="KW-0186">Copper</keyword>
<dbReference type="SUPFAM" id="SSF52833">
    <property type="entry name" value="Thioredoxin-like"/>
    <property type="match status" value="1"/>
</dbReference>
<comment type="similarity">
    <text evidence="1">Belongs to the SCO1/2 family.</text>
</comment>
<dbReference type="PANTHER" id="PTHR12151">
    <property type="entry name" value="ELECTRON TRANSPORT PROTIN SCO1/SENC FAMILY MEMBER"/>
    <property type="match status" value="1"/>
</dbReference>
<dbReference type="RefSeq" id="WP_190920841.1">
    <property type="nucleotide sequence ID" value="NZ_JACXIZ010000044.1"/>
</dbReference>
<protein>
    <submittedName>
        <fullName evidence="6">SCO family protein</fullName>
    </submittedName>
</protein>
<feature type="binding site" evidence="3">
    <location>
        <position position="81"/>
    </location>
    <ligand>
        <name>Cu cation</name>
        <dbReference type="ChEBI" id="CHEBI:23378"/>
    </ligand>
</feature>
<dbReference type="Pfam" id="PF02630">
    <property type="entry name" value="SCO1-SenC"/>
    <property type="match status" value="1"/>
</dbReference>
<evidence type="ECO:0000256" key="2">
    <source>
        <dbReference type="ARBA" id="ARBA00023008"/>
    </source>
</evidence>
<dbReference type="PROSITE" id="PS51352">
    <property type="entry name" value="THIOREDOXIN_2"/>
    <property type="match status" value="1"/>
</dbReference>
<reference evidence="6" key="1">
    <citation type="submission" date="2020-09" db="EMBL/GenBank/DDBJ databases">
        <title>A novel bacterium of genus Paenibacillus, isolated from South China Sea.</title>
        <authorList>
            <person name="Huang H."/>
            <person name="Mo K."/>
            <person name="Hu Y."/>
        </authorList>
    </citation>
    <scope>NUCLEOTIDE SEQUENCE</scope>
    <source>
        <strain evidence="6">IB182496</strain>
    </source>
</reference>
<evidence type="ECO:0000313" key="6">
    <source>
        <dbReference type="EMBL" id="MBD2847737.1"/>
    </source>
</evidence>
<feature type="binding site" evidence="3">
    <location>
        <position position="77"/>
    </location>
    <ligand>
        <name>Cu cation</name>
        <dbReference type="ChEBI" id="CHEBI:23378"/>
    </ligand>
</feature>
<evidence type="ECO:0000256" key="1">
    <source>
        <dbReference type="ARBA" id="ARBA00010996"/>
    </source>
</evidence>
<feature type="domain" description="Thioredoxin" evidence="5">
    <location>
        <begin position="39"/>
        <end position="205"/>
    </location>
</feature>
<dbReference type="Proteomes" id="UP000621560">
    <property type="component" value="Unassembled WGS sequence"/>
</dbReference>
<accession>A0A927BVR6</accession>
<dbReference type="EMBL" id="JACXIZ010000044">
    <property type="protein sequence ID" value="MBD2847737.1"/>
    <property type="molecule type" value="Genomic_DNA"/>
</dbReference>
<sequence length="210" mass="23329">MNSNATPRSSRPYLIAAAVLLIALAAYLLYPVLAGGDKLPVVMDAPDFALTDPAGAPVTQADFDGQVRLVEFIFTSCPDICPATTANMVQMQEPLKEKGWFGDEVQFVAITFDPETDTPERLAEYADRMGMDLSGWTLIRDDEQKTKDYAANFNISIQRLDQGQYMHSVTSLLLIDGQHRVRKIYKMGEDMNNDQIMADLESVVTERSPS</sequence>
<dbReference type="CDD" id="cd02968">
    <property type="entry name" value="SCO"/>
    <property type="match status" value="1"/>
</dbReference>
<evidence type="ECO:0000256" key="3">
    <source>
        <dbReference type="PIRSR" id="PIRSR603782-1"/>
    </source>
</evidence>
<keyword evidence="3" id="KW-0479">Metal-binding</keyword>
<comment type="caution">
    <text evidence="6">The sequence shown here is derived from an EMBL/GenBank/DDBJ whole genome shotgun (WGS) entry which is preliminary data.</text>
</comment>
<evidence type="ECO:0000259" key="5">
    <source>
        <dbReference type="PROSITE" id="PS51352"/>
    </source>
</evidence>
<evidence type="ECO:0000256" key="4">
    <source>
        <dbReference type="PIRSR" id="PIRSR603782-2"/>
    </source>
</evidence>
<dbReference type="PANTHER" id="PTHR12151:SF25">
    <property type="entry name" value="LINALOOL DEHYDRATASE_ISOMERASE DOMAIN-CONTAINING PROTEIN"/>
    <property type="match status" value="1"/>
</dbReference>
<organism evidence="6 7">
    <name type="scientific">Paenibacillus sabuli</name>
    <dbReference type="NCBI Taxonomy" id="2772509"/>
    <lineage>
        <taxon>Bacteria</taxon>
        <taxon>Bacillati</taxon>
        <taxon>Bacillota</taxon>
        <taxon>Bacilli</taxon>
        <taxon>Bacillales</taxon>
        <taxon>Paenibacillaceae</taxon>
        <taxon>Paenibacillus</taxon>
    </lineage>
</organism>
<dbReference type="InterPro" id="IPR013766">
    <property type="entry name" value="Thioredoxin_domain"/>
</dbReference>
<keyword evidence="7" id="KW-1185">Reference proteome</keyword>
<dbReference type="InterPro" id="IPR003782">
    <property type="entry name" value="SCO1/SenC"/>
</dbReference>
<dbReference type="AlphaFoldDB" id="A0A927BVR6"/>
<proteinExistence type="inferred from homology"/>
<gene>
    <name evidence="6" type="ORF">IDH44_21300</name>
</gene>
<name>A0A927BVR6_9BACL</name>
<keyword evidence="4" id="KW-1015">Disulfide bond</keyword>
<evidence type="ECO:0000313" key="7">
    <source>
        <dbReference type="Proteomes" id="UP000621560"/>
    </source>
</evidence>
<feature type="disulfide bond" description="Redox-active" evidence="4">
    <location>
        <begin position="77"/>
        <end position="81"/>
    </location>
</feature>